<dbReference type="Pfam" id="PF00583">
    <property type="entry name" value="Acetyltransf_1"/>
    <property type="match status" value="1"/>
</dbReference>
<gene>
    <name evidence="4" type="primary">mshD</name>
    <name evidence="6" type="ORF">VV02_07155</name>
</gene>
<organism evidence="6 7">
    <name type="scientific">Luteipulveratus mongoliensis</name>
    <dbReference type="NCBI Taxonomy" id="571913"/>
    <lineage>
        <taxon>Bacteria</taxon>
        <taxon>Bacillati</taxon>
        <taxon>Actinomycetota</taxon>
        <taxon>Actinomycetes</taxon>
        <taxon>Micrococcales</taxon>
        <taxon>Dermacoccaceae</taxon>
        <taxon>Luteipulveratus</taxon>
    </lineage>
</organism>
<keyword evidence="3 4" id="KW-0012">Acyltransferase</keyword>
<dbReference type="InterPro" id="IPR050276">
    <property type="entry name" value="MshD_Acetyltransferase"/>
</dbReference>
<evidence type="ECO:0000256" key="4">
    <source>
        <dbReference type="HAMAP-Rule" id="MF_01698"/>
    </source>
</evidence>
<dbReference type="EMBL" id="CP011112">
    <property type="protein sequence ID" value="AKU18720.1"/>
    <property type="molecule type" value="Genomic_DNA"/>
</dbReference>
<dbReference type="Proteomes" id="UP000066480">
    <property type="component" value="Chromosome"/>
</dbReference>
<comment type="function">
    <text evidence="4">Catalyzes the transfer of acetyl from acetyl-CoA to desacetylmycothiol (Cys-GlcN-Ins) to form mycothiol.</text>
</comment>
<dbReference type="PANTHER" id="PTHR43617">
    <property type="entry name" value="L-AMINO ACID N-ACETYLTRANSFERASE"/>
    <property type="match status" value="1"/>
</dbReference>
<feature type="domain" description="N-acetyltransferase" evidence="5">
    <location>
        <begin position="13"/>
        <end position="135"/>
    </location>
</feature>
<accession>A0A0K1JQ99</accession>
<dbReference type="NCBIfam" id="TIGR03448">
    <property type="entry name" value="mycothiol_MshD"/>
    <property type="match status" value="1"/>
</dbReference>
<dbReference type="PROSITE" id="PS51186">
    <property type="entry name" value="GNAT"/>
    <property type="match status" value="2"/>
</dbReference>
<dbReference type="InterPro" id="IPR000182">
    <property type="entry name" value="GNAT_dom"/>
</dbReference>
<protein>
    <recommendedName>
        <fullName evidence="4">Mycothiol acetyltransferase</fullName>
        <shortName evidence="4">MSH acetyltransferase</shortName>
        <ecNumber evidence="4">2.3.1.189</ecNumber>
    </recommendedName>
    <alternativeName>
        <fullName evidence="4">Mycothiol synthase</fullName>
    </alternativeName>
</protein>
<dbReference type="GO" id="GO:0035447">
    <property type="term" value="F:mycothiol synthase activity"/>
    <property type="evidence" value="ECO:0007669"/>
    <property type="project" value="UniProtKB-UniRule"/>
</dbReference>
<comment type="subunit">
    <text evidence="4">Monomer.</text>
</comment>
<keyword evidence="2 4" id="KW-0677">Repeat</keyword>
<feature type="binding site" evidence="4">
    <location>
        <position position="33"/>
    </location>
    <ligand>
        <name>1D-myo-inositol 2-(L-cysteinylamino)-2-deoxy-alpha-D-glucopyranoside</name>
        <dbReference type="ChEBI" id="CHEBI:58887"/>
    </ligand>
</feature>
<name>A0A0K1JQ99_9MICO</name>
<feature type="binding site" evidence="4">
    <location>
        <position position="223"/>
    </location>
    <ligand>
        <name>1D-myo-inositol 2-(L-cysteinylamino)-2-deoxy-alpha-D-glucopyranoside</name>
        <dbReference type="ChEBI" id="CHEBI:58887"/>
    </ligand>
</feature>
<feature type="binding site" evidence="4">
    <location>
        <position position="216"/>
    </location>
    <ligand>
        <name>1D-myo-inositol 2-(L-cysteinylamino)-2-deoxy-alpha-D-glucopyranoside</name>
        <dbReference type="ChEBI" id="CHEBI:58887"/>
    </ligand>
</feature>
<comment type="caution">
    <text evidence="4">Lacks conserved residue(s) required for the propagation of feature annotation.</text>
</comment>
<dbReference type="CDD" id="cd04301">
    <property type="entry name" value="NAT_SF"/>
    <property type="match status" value="1"/>
</dbReference>
<feature type="domain" description="N-acetyltransferase" evidence="5">
    <location>
        <begin position="148"/>
        <end position="292"/>
    </location>
</feature>
<dbReference type="GO" id="GO:0008999">
    <property type="term" value="F:protein-N-terminal-alanine acetyltransferase activity"/>
    <property type="evidence" value="ECO:0007669"/>
    <property type="project" value="TreeGrafter"/>
</dbReference>
<comment type="similarity">
    <text evidence="4">Belongs to the acetyltransferase family. MshD subfamily.</text>
</comment>
<evidence type="ECO:0000259" key="5">
    <source>
        <dbReference type="PROSITE" id="PS51186"/>
    </source>
</evidence>
<feature type="binding site" evidence="4">
    <location>
        <begin position="75"/>
        <end position="77"/>
    </location>
    <ligand>
        <name>acetyl-CoA</name>
        <dbReference type="ChEBI" id="CHEBI:57288"/>
        <label>1</label>
    </ligand>
</feature>
<dbReference type="EC" id="2.3.1.189" evidence="4"/>
<dbReference type="InterPro" id="IPR017813">
    <property type="entry name" value="Mycothiol_AcTrfase"/>
</dbReference>
<evidence type="ECO:0000313" key="6">
    <source>
        <dbReference type="EMBL" id="AKU18720.1"/>
    </source>
</evidence>
<dbReference type="KEGG" id="lmoi:VV02_07155"/>
<dbReference type="PIRSF" id="PIRSF021524">
    <property type="entry name" value="MSH_acetyltransferase"/>
    <property type="match status" value="1"/>
</dbReference>
<dbReference type="HAMAP" id="MF_01698">
    <property type="entry name" value="MshD"/>
    <property type="match status" value="1"/>
</dbReference>
<comment type="catalytic activity">
    <reaction evidence="4">
        <text>1D-myo-inositol 2-(L-cysteinylamino)-2-deoxy-alpha-D-glucopyranoside + acetyl-CoA = mycothiol + CoA + H(+)</text>
        <dbReference type="Rhea" id="RHEA:26172"/>
        <dbReference type="ChEBI" id="CHEBI:15378"/>
        <dbReference type="ChEBI" id="CHEBI:16768"/>
        <dbReference type="ChEBI" id="CHEBI:57287"/>
        <dbReference type="ChEBI" id="CHEBI:57288"/>
        <dbReference type="ChEBI" id="CHEBI:58887"/>
        <dbReference type="EC" id="2.3.1.189"/>
    </reaction>
</comment>
<feature type="binding site" evidence="4">
    <location>
        <begin position="227"/>
        <end position="229"/>
    </location>
    <ligand>
        <name>acetyl-CoA</name>
        <dbReference type="ChEBI" id="CHEBI:57288"/>
        <label>2</label>
    </ligand>
</feature>
<keyword evidence="1 4" id="KW-0808">Transferase</keyword>
<dbReference type="InterPro" id="IPR016181">
    <property type="entry name" value="Acyl_CoA_acyltransferase"/>
</dbReference>
<dbReference type="Gene3D" id="3.40.630.30">
    <property type="match status" value="1"/>
</dbReference>
<evidence type="ECO:0000256" key="1">
    <source>
        <dbReference type="ARBA" id="ARBA00022679"/>
    </source>
</evidence>
<evidence type="ECO:0000313" key="7">
    <source>
        <dbReference type="Proteomes" id="UP000066480"/>
    </source>
</evidence>
<dbReference type="PATRIC" id="fig|571913.6.peg.1459"/>
<dbReference type="SUPFAM" id="SSF55729">
    <property type="entry name" value="Acyl-CoA N-acyltransferases (Nat)"/>
    <property type="match status" value="1"/>
</dbReference>
<dbReference type="GO" id="GO:0010125">
    <property type="term" value="P:mycothiol biosynthetic process"/>
    <property type="evidence" value="ECO:0007669"/>
    <property type="project" value="UniProtKB-UniRule"/>
</dbReference>
<proteinExistence type="inferred from homology"/>
<reference evidence="6 7" key="1">
    <citation type="submission" date="2015-03" db="EMBL/GenBank/DDBJ databases">
        <title>Luteipulveratus halotolerans sp. nov., a novel actinobacterium (Dermacoccaceae) from Sarawak, Malaysia.</title>
        <authorList>
            <person name="Juboi H."/>
            <person name="Basik A."/>
            <person name="Shamsul S.S."/>
            <person name="Arnold P."/>
            <person name="Schmitt E.K."/>
            <person name="Sanglier J.-J."/>
            <person name="Yeo T."/>
        </authorList>
    </citation>
    <scope>NUCLEOTIDE SEQUENCE [LARGE SCALE GENOMIC DNA]</scope>
    <source>
        <strain evidence="6 7">MN07-A0370</strain>
    </source>
</reference>
<keyword evidence="7" id="KW-1185">Reference proteome</keyword>
<dbReference type="PANTHER" id="PTHR43617:SF31">
    <property type="entry name" value="MYCOTHIOL ACETYLTRANSFERASE"/>
    <property type="match status" value="1"/>
</dbReference>
<dbReference type="STRING" id="571913.VV02_07155"/>
<feature type="binding site" evidence="4">
    <location>
        <position position="261"/>
    </location>
    <ligand>
        <name>1D-myo-inositol 2-(L-cysteinylamino)-2-deoxy-alpha-D-glucopyranoside</name>
        <dbReference type="ChEBI" id="CHEBI:58887"/>
    </ligand>
</feature>
<dbReference type="AlphaFoldDB" id="A0A0K1JQ99"/>
<evidence type="ECO:0000256" key="2">
    <source>
        <dbReference type="ARBA" id="ARBA00022737"/>
    </source>
</evidence>
<evidence type="ECO:0000256" key="3">
    <source>
        <dbReference type="ARBA" id="ARBA00023315"/>
    </source>
</evidence>
<feature type="binding site" evidence="4">
    <location>
        <position position="175"/>
    </location>
    <ligand>
        <name>1D-myo-inositol 2-(L-cysteinylamino)-2-deoxy-alpha-D-glucopyranoside</name>
        <dbReference type="ChEBI" id="CHEBI:58887"/>
    </ligand>
</feature>
<sequence>MQQASSLEPAQVDAVRTLASAAEAADRVAPLSEETLLSLGRTPEPGSAVPTHLIVRANGDLGAYGHVGTDGSAELVVHPARRKQGEGRAVLDALLEARPDARVWAHGNLDGAQALARSAGLEVVRELWQMALDVEAHPPAEPLVPKGFHVRTFKPGQDEQAWLDVNARAFSFHPEQGRMTMADLQDRMSQPWFDPAGLILIEDEETGALAASHWTKRTPDEAEVYVVAVDPAYQGRGLGGVVTALGLRHLAGRGARTIDLYVEGDNAPAIATYSRLGFQRSALDVMYSRAVH</sequence>
<dbReference type="RefSeq" id="WP_083450486.1">
    <property type="nucleotide sequence ID" value="NZ_CP011112.1"/>
</dbReference>